<comment type="catalytic activity">
    <reaction evidence="1">
        <text>ATP + protein L-histidine = ADP + protein N-phospho-L-histidine.</text>
        <dbReference type="EC" id="2.7.13.3"/>
    </reaction>
</comment>
<keyword evidence="5" id="KW-1133">Transmembrane helix</keyword>
<organism evidence="8 9">
    <name type="scientific">Labilithrix luteola</name>
    <dbReference type="NCBI Taxonomy" id="1391654"/>
    <lineage>
        <taxon>Bacteria</taxon>
        <taxon>Pseudomonadati</taxon>
        <taxon>Myxococcota</taxon>
        <taxon>Polyangia</taxon>
        <taxon>Polyangiales</taxon>
        <taxon>Labilitrichaceae</taxon>
        <taxon>Labilithrix</taxon>
    </lineage>
</organism>
<dbReference type="InterPro" id="IPR036097">
    <property type="entry name" value="HisK_dim/P_sf"/>
</dbReference>
<dbReference type="Gene3D" id="3.40.50.2300">
    <property type="match status" value="1"/>
</dbReference>
<dbReference type="PANTHER" id="PTHR43065">
    <property type="entry name" value="SENSOR HISTIDINE KINASE"/>
    <property type="match status" value="1"/>
</dbReference>
<evidence type="ECO:0000256" key="4">
    <source>
        <dbReference type="PROSITE-ProRule" id="PRU00169"/>
    </source>
</evidence>
<evidence type="ECO:0000256" key="3">
    <source>
        <dbReference type="ARBA" id="ARBA00022553"/>
    </source>
</evidence>
<feature type="domain" description="Response regulatory" evidence="7">
    <location>
        <begin position="521"/>
        <end position="636"/>
    </location>
</feature>
<keyword evidence="3 4" id="KW-0597">Phosphoprotein</keyword>
<dbReference type="SMART" id="SM00448">
    <property type="entry name" value="REC"/>
    <property type="match status" value="1"/>
</dbReference>
<dbReference type="PROSITE" id="PS50110">
    <property type="entry name" value="RESPONSE_REGULATORY"/>
    <property type="match status" value="1"/>
</dbReference>
<dbReference type="SUPFAM" id="SSF47384">
    <property type="entry name" value="Homodimeric domain of signal transducing histidine kinase"/>
    <property type="match status" value="1"/>
</dbReference>
<dbReference type="InterPro" id="IPR004358">
    <property type="entry name" value="Sig_transdc_His_kin-like_C"/>
</dbReference>
<keyword evidence="5" id="KW-0472">Membrane</keyword>
<dbReference type="PROSITE" id="PS50109">
    <property type="entry name" value="HIS_KIN"/>
    <property type="match status" value="1"/>
</dbReference>
<protein>
    <recommendedName>
        <fullName evidence="2">histidine kinase</fullName>
        <ecNumber evidence="2">2.7.13.3</ecNumber>
    </recommendedName>
</protein>
<feature type="modified residue" description="4-aspartylphosphate" evidence="4">
    <location>
        <position position="569"/>
    </location>
</feature>
<evidence type="ECO:0000259" key="6">
    <source>
        <dbReference type="PROSITE" id="PS50109"/>
    </source>
</evidence>
<evidence type="ECO:0000256" key="1">
    <source>
        <dbReference type="ARBA" id="ARBA00000085"/>
    </source>
</evidence>
<dbReference type="InterPro" id="IPR001789">
    <property type="entry name" value="Sig_transdc_resp-reg_receiver"/>
</dbReference>
<dbReference type="STRING" id="1391654.AKJ09_07978"/>
<dbReference type="InterPro" id="IPR003594">
    <property type="entry name" value="HATPase_dom"/>
</dbReference>
<dbReference type="EMBL" id="CP012333">
    <property type="protein sequence ID" value="AKV01315.1"/>
    <property type="molecule type" value="Genomic_DNA"/>
</dbReference>
<dbReference type="GO" id="GO:0000155">
    <property type="term" value="F:phosphorelay sensor kinase activity"/>
    <property type="evidence" value="ECO:0007669"/>
    <property type="project" value="InterPro"/>
</dbReference>
<dbReference type="Pfam" id="PF02518">
    <property type="entry name" value="HATPase_c"/>
    <property type="match status" value="1"/>
</dbReference>
<feature type="transmembrane region" description="Helical" evidence="5">
    <location>
        <begin position="96"/>
        <end position="118"/>
    </location>
</feature>
<feature type="transmembrane region" description="Helical" evidence="5">
    <location>
        <begin position="66"/>
        <end position="84"/>
    </location>
</feature>
<feature type="transmembrane region" description="Helical" evidence="5">
    <location>
        <begin position="145"/>
        <end position="163"/>
    </location>
</feature>
<dbReference type="InterPro" id="IPR036890">
    <property type="entry name" value="HATPase_C_sf"/>
</dbReference>
<evidence type="ECO:0000256" key="5">
    <source>
        <dbReference type="SAM" id="Phobius"/>
    </source>
</evidence>
<keyword evidence="5" id="KW-0812">Transmembrane</keyword>
<dbReference type="InterPro" id="IPR005467">
    <property type="entry name" value="His_kinase_dom"/>
</dbReference>
<dbReference type="KEGG" id="llu:AKJ09_07978"/>
<dbReference type="SMART" id="SM00387">
    <property type="entry name" value="HATPase_c"/>
    <property type="match status" value="1"/>
</dbReference>
<dbReference type="SMART" id="SM00388">
    <property type="entry name" value="HisKA"/>
    <property type="match status" value="1"/>
</dbReference>
<keyword evidence="8" id="KW-0418">Kinase</keyword>
<dbReference type="Gene3D" id="1.10.287.130">
    <property type="match status" value="1"/>
</dbReference>
<dbReference type="SUPFAM" id="SSF55874">
    <property type="entry name" value="ATPase domain of HSP90 chaperone/DNA topoisomerase II/histidine kinase"/>
    <property type="match status" value="1"/>
</dbReference>
<evidence type="ECO:0000259" key="7">
    <source>
        <dbReference type="PROSITE" id="PS50110"/>
    </source>
</evidence>
<feature type="domain" description="Histidine kinase" evidence="6">
    <location>
        <begin position="269"/>
        <end position="486"/>
    </location>
</feature>
<dbReference type="EC" id="2.7.13.3" evidence="2"/>
<dbReference type="AlphaFoldDB" id="A0A0K1Q7E4"/>
<dbReference type="CDD" id="cd00082">
    <property type="entry name" value="HisKA"/>
    <property type="match status" value="1"/>
</dbReference>
<dbReference type="CDD" id="cd00156">
    <property type="entry name" value="REC"/>
    <property type="match status" value="1"/>
</dbReference>
<dbReference type="PRINTS" id="PR00344">
    <property type="entry name" value="BCTRLSENSOR"/>
</dbReference>
<dbReference type="Proteomes" id="UP000064967">
    <property type="component" value="Chromosome"/>
</dbReference>
<dbReference type="PANTHER" id="PTHR43065:SF42">
    <property type="entry name" value="TWO-COMPONENT SENSOR PPRA"/>
    <property type="match status" value="1"/>
</dbReference>
<accession>A0A0K1Q7E4</accession>
<dbReference type="InterPro" id="IPR003661">
    <property type="entry name" value="HisK_dim/P_dom"/>
</dbReference>
<dbReference type="RefSeq" id="WP_169928147.1">
    <property type="nucleotide sequence ID" value="NZ_CP012333.1"/>
</dbReference>
<dbReference type="Pfam" id="PF00072">
    <property type="entry name" value="Response_reg"/>
    <property type="match status" value="1"/>
</dbReference>
<keyword evidence="9" id="KW-1185">Reference proteome</keyword>
<reference evidence="8 9" key="1">
    <citation type="submission" date="2015-08" db="EMBL/GenBank/DDBJ databases">
        <authorList>
            <person name="Babu N.S."/>
            <person name="Beckwith C.J."/>
            <person name="Beseler K.G."/>
            <person name="Brison A."/>
            <person name="Carone J.V."/>
            <person name="Caskin T.P."/>
            <person name="Diamond M."/>
            <person name="Durham M.E."/>
            <person name="Foxe J.M."/>
            <person name="Go M."/>
            <person name="Henderson B.A."/>
            <person name="Jones I.B."/>
            <person name="McGettigan J.A."/>
            <person name="Micheletti S.J."/>
            <person name="Nasrallah M.E."/>
            <person name="Ortiz D."/>
            <person name="Piller C.R."/>
            <person name="Privatt S.R."/>
            <person name="Schneider S.L."/>
            <person name="Sharp S."/>
            <person name="Smith T.C."/>
            <person name="Stanton J.D."/>
            <person name="Ullery H.E."/>
            <person name="Wilson R.J."/>
            <person name="Serrano M.G."/>
            <person name="Buck G."/>
            <person name="Lee V."/>
            <person name="Wang Y."/>
            <person name="Carvalho R."/>
            <person name="Voegtly L."/>
            <person name="Shi R."/>
            <person name="Duckworth R."/>
            <person name="Johnson A."/>
            <person name="Loviza R."/>
            <person name="Walstead R."/>
            <person name="Shah Z."/>
            <person name="Kiflezghi M."/>
            <person name="Wade K."/>
            <person name="Ball S.L."/>
            <person name="Bradley K.W."/>
            <person name="Asai D.J."/>
            <person name="Bowman C.A."/>
            <person name="Russell D.A."/>
            <person name="Pope W.H."/>
            <person name="Jacobs-Sera D."/>
            <person name="Hendrix R.W."/>
            <person name="Hatfull G.F."/>
        </authorList>
    </citation>
    <scope>NUCLEOTIDE SEQUENCE [LARGE SCALE GENOMIC DNA]</scope>
    <source>
        <strain evidence="8 9">DSM 27648</strain>
    </source>
</reference>
<dbReference type="SUPFAM" id="SSF52172">
    <property type="entry name" value="CheY-like"/>
    <property type="match status" value="1"/>
</dbReference>
<dbReference type="InterPro" id="IPR011006">
    <property type="entry name" value="CheY-like_superfamily"/>
</dbReference>
<evidence type="ECO:0000313" key="8">
    <source>
        <dbReference type="EMBL" id="AKV01315.1"/>
    </source>
</evidence>
<evidence type="ECO:0000313" key="9">
    <source>
        <dbReference type="Proteomes" id="UP000064967"/>
    </source>
</evidence>
<proteinExistence type="predicted"/>
<keyword evidence="8" id="KW-0808">Transferase</keyword>
<feature type="transmembrane region" description="Helical" evidence="5">
    <location>
        <begin position="175"/>
        <end position="193"/>
    </location>
</feature>
<name>A0A0K1Q7E4_9BACT</name>
<gene>
    <name evidence="8" type="ORF">AKJ09_07978</name>
</gene>
<dbReference type="Pfam" id="PF00512">
    <property type="entry name" value="HisKA"/>
    <property type="match status" value="1"/>
</dbReference>
<dbReference type="Gene3D" id="3.30.565.10">
    <property type="entry name" value="Histidine kinase-like ATPase, C-terminal domain"/>
    <property type="match status" value="1"/>
</dbReference>
<sequence length="649" mass="70044">MVIAAALAYANFSLGLFATLCAVVLARSPRWRHLRGFAYLAVTSAAYGLLDSFILRTTEPHRLTTLMQLSALVGSFHAAGWPFWSQWIVRRKATRLDAVAAAASIAVGVCAWIPGLLLSRPAHPVEVPWAGVTTRVLSMPLMGRILFPVVLFPIAVAFARFVLAARQGNRGARRYAIGLGVLSLAILNEILVASGVYPGVYVVDAAFIVVIAGCAYDIIEHIASDARKLEELSANLGRMVGERTNELSRVQHALVETERLAAMGQLAATIGHEVNNPLSYVIGNLQYAREEVFYNGSPDLNDALREALDGAERIRSIVSDLRGYSLPSANGVDDVCNVGTVMDDAVRLTRGAIRHRAIVDVEKIDVPNVPLGRQRFAQVLVNLLVNASHAISDERASQGTGRIVVRSRRGTNKTVVVEVEDNGSGMSETTRARMFEAFFTTKQVGGGTGLGLFVARSILDACGGSVEVDSELGRGTLVRIVLPMAVEHRRPTPFPGLLHLPLRSSIAPVPDEPAPASPRTTVLVVDDDARVRSTMGRMLSHCRVSLADSASACISMLDAGGAYDVILCDLMMPGRSGVELYEEILERRPELEDHFIFVTGGATTRRTASFVASNQNRTLYKPLDAKALSAKVEEVASALRIRDEGAARH</sequence>
<feature type="transmembrane region" description="Helical" evidence="5">
    <location>
        <begin position="37"/>
        <end position="54"/>
    </location>
</feature>
<evidence type="ECO:0000256" key="2">
    <source>
        <dbReference type="ARBA" id="ARBA00012438"/>
    </source>
</evidence>
<feature type="transmembrane region" description="Helical" evidence="5">
    <location>
        <begin position="6"/>
        <end position="25"/>
    </location>
</feature>